<dbReference type="OrthoDB" id="6382339at2759"/>
<evidence type="ECO:0000313" key="2">
    <source>
        <dbReference type="EMBL" id="MBY71498.1"/>
    </source>
</evidence>
<organism evidence="2">
    <name type="scientific">Sipha flava</name>
    <name type="common">yellow sugarcane aphid</name>
    <dbReference type="NCBI Taxonomy" id="143950"/>
    <lineage>
        <taxon>Eukaryota</taxon>
        <taxon>Metazoa</taxon>
        <taxon>Ecdysozoa</taxon>
        <taxon>Arthropoda</taxon>
        <taxon>Hexapoda</taxon>
        <taxon>Insecta</taxon>
        <taxon>Pterygota</taxon>
        <taxon>Neoptera</taxon>
        <taxon>Paraneoptera</taxon>
        <taxon>Hemiptera</taxon>
        <taxon>Sternorrhyncha</taxon>
        <taxon>Aphidomorpha</taxon>
        <taxon>Aphidoidea</taxon>
        <taxon>Aphididae</taxon>
        <taxon>Sipha</taxon>
    </lineage>
</organism>
<dbReference type="EMBL" id="GGMS01002295">
    <property type="protein sequence ID" value="MBY71498.1"/>
    <property type="molecule type" value="Transcribed_RNA"/>
</dbReference>
<proteinExistence type="predicted"/>
<dbReference type="AlphaFoldDB" id="A0A2S2Q155"/>
<accession>A0A2S2Q155</accession>
<feature type="region of interest" description="Disordered" evidence="1">
    <location>
        <begin position="1"/>
        <end position="36"/>
    </location>
</feature>
<sequence>MEGNRRDHAGFVGGGDHWNNTCPHPPTFSGNDEGDGGISPTTHLQSFFKKITSEFTHSIIIRLWHYKRRYCQRTFDRKIGVQRLNDFRTTILKNIFRTHLHIEFRLSGVPPTTTSRRPPQLPNLHHPSYTYHCTSGSHPVSGEALGVRTKVIGTGMVDHVNGDAADHTTPTLSEHSPAQVEQSRSTEATGTDALVMVVHPAVKSSDAVVENQLSRSNETPTSLNANQTCPNKIPTPAVELEFTSGFVTAFLDSQAQKSYVSPIIARKFGTIINGQASLVRTADGHTTSTSGTAAFETKIGDLHISFSATIMDDLYCDVLLGHDFR</sequence>
<dbReference type="SUPFAM" id="SSF50630">
    <property type="entry name" value="Acid proteases"/>
    <property type="match status" value="1"/>
</dbReference>
<evidence type="ECO:0000256" key="1">
    <source>
        <dbReference type="SAM" id="MobiDB-lite"/>
    </source>
</evidence>
<dbReference type="InterPro" id="IPR021109">
    <property type="entry name" value="Peptidase_aspartic_dom_sf"/>
</dbReference>
<reference evidence="2" key="1">
    <citation type="submission" date="2018-04" db="EMBL/GenBank/DDBJ databases">
        <title>Transcriptome assembly of Sipha flava.</title>
        <authorList>
            <person name="Scully E.D."/>
            <person name="Geib S.M."/>
            <person name="Palmer N.A."/>
            <person name="Koch K."/>
            <person name="Bradshaw J."/>
            <person name="Heng-Moss T."/>
            <person name="Sarath G."/>
        </authorList>
    </citation>
    <scope>NUCLEOTIDE SEQUENCE</scope>
</reference>
<feature type="region of interest" description="Disordered" evidence="1">
    <location>
        <begin position="160"/>
        <end position="190"/>
    </location>
</feature>
<dbReference type="CDD" id="cd00303">
    <property type="entry name" value="retropepsin_like"/>
    <property type="match status" value="1"/>
</dbReference>
<dbReference type="Gene3D" id="2.40.70.10">
    <property type="entry name" value="Acid Proteases"/>
    <property type="match status" value="1"/>
</dbReference>
<protein>
    <submittedName>
        <fullName evidence="2">Uncharacterized protein</fullName>
    </submittedName>
</protein>
<feature type="compositionally biased region" description="Polar residues" evidence="1">
    <location>
        <begin position="168"/>
        <end position="189"/>
    </location>
</feature>
<dbReference type="Pfam" id="PF13975">
    <property type="entry name" value="gag-asp_proteas"/>
    <property type="match status" value="1"/>
</dbReference>
<gene>
    <name evidence="2" type="ORF">g.135022</name>
</gene>
<name>A0A2S2Q155_9HEMI</name>